<dbReference type="Proteomes" id="UP000824132">
    <property type="component" value="Unassembled WGS sequence"/>
</dbReference>
<evidence type="ECO:0000256" key="1">
    <source>
        <dbReference type="ARBA" id="ARBA00022555"/>
    </source>
</evidence>
<comment type="caution">
    <text evidence="7">The sequence shown here is derived from an EMBL/GenBank/DDBJ whole genome shotgun (WGS) entry which is preliminary data.</text>
</comment>
<organism evidence="7 8">
    <name type="scientific">Candidatus Borkfalkia avistercoris</name>
    <dbReference type="NCBI Taxonomy" id="2838504"/>
    <lineage>
        <taxon>Bacteria</taxon>
        <taxon>Bacillati</taxon>
        <taxon>Bacillota</taxon>
        <taxon>Clostridia</taxon>
        <taxon>Christensenellales</taxon>
        <taxon>Christensenellaceae</taxon>
        <taxon>Candidatus Borkfalkia</taxon>
    </lineage>
</organism>
<dbReference type="GO" id="GO:0072344">
    <property type="term" value="P:rescue of stalled ribosome"/>
    <property type="evidence" value="ECO:0007669"/>
    <property type="project" value="UniProtKB-UniRule"/>
</dbReference>
<proteinExistence type="inferred from homology"/>
<dbReference type="AlphaFoldDB" id="A0A9D2IE46"/>
<feature type="domain" description="NFACT RNA-binding" evidence="6">
    <location>
        <begin position="439"/>
        <end position="526"/>
    </location>
</feature>
<evidence type="ECO:0000256" key="4">
    <source>
        <dbReference type="ARBA" id="ARBA00022917"/>
    </source>
</evidence>
<dbReference type="InterPro" id="IPR043682">
    <property type="entry name" value="RqcH_bacterial"/>
</dbReference>
<name>A0A9D2IE46_9FIRM</name>
<dbReference type="Pfam" id="PF05833">
    <property type="entry name" value="NFACT_N"/>
    <property type="match status" value="1"/>
</dbReference>
<comment type="similarity">
    <text evidence="5">Belongs to the NEMF family.</text>
</comment>
<evidence type="ECO:0000256" key="3">
    <source>
        <dbReference type="ARBA" id="ARBA00022884"/>
    </source>
</evidence>
<evidence type="ECO:0000256" key="5">
    <source>
        <dbReference type="HAMAP-Rule" id="MF_00844"/>
    </source>
</evidence>
<dbReference type="GO" id="GO:0019843">
    <property type="term" value="F:rRNA binding"/>
    <property type="evidence" value="ECO:0007669"/>
    <property type="project" value="UniProtKB-UniRule"/>
</dbReference>
<dbReference type="HAMAP" id="MF_00844_B">
    <property type="entry name" value="RqcH_B"/>
    <property type="match status" value="1"/>
</dbReference>
<dbReference type="GO" id="GO:0043023">
    <property type="term" value="F:ribosomal large subunit binding"/>
    <property type="evidence" value="ECO:0007669"/>
    <property type="project" value="UniProtKB-UniRule"/>
</dbReference>
<evidence type="ECO:0000259" key="6">
    <source>
        <dbReference type="Pfam" id="PF05670"/>
    </source>
</evidence>
<dbReference type="Gene3D" id="2.30.310.10">
    <property type="entry name" value="ibrinogen binding protein from staphylococcus aureus domain"/>
    <property type="match status" value="1"/>
</dbReference>
<evidence type="ECO:0000313" key="7">
    <source>
        <dbReference type="EMBL" id="HIZ03991.1"/>
    </source>
</evidence>
<keyword evidence="4 5" id="KW-0648">Protein biosynthesis</keyword>
<dbReference type="EMBL" id="DXCL01000042">
    <property type="protein sequence ID" value="HIZ03991.1"/>
    <property type="molecule type" value="Genomic_DNA"/>
</dbReference>
<protein>
    <recommendedName>
        <fullName evidence="5">Rqc2 homolog RqcH</fullName>
        <shortName evidence="5">RqcH</shortName>
    </recommendedName>
</protein>
<sequence>MPQDAFTLRHIARELHEALAGGKVNKIIQPSRDEVDLLLYAGGRTQKLILNTNASFARACISGAPRTAPDVAPNFCMLLRKHLTGAALLEVKQIGFERILAFTFDCAGEFSRAQRVLYAEIMGKYSNLILTENGVVTGALKISSLQENFKRVLFPGVRYTFPDPQDKTDPTDREALESCLAACSGDLADFLFAHVSGLAYPTCRLIAQGAPASPKARAEHVYGYIFSDETSPAVERVGGEAKDFHVRFDGGDRYDSVNAAQDACYTERENKKEFAEKKRKLESLLLSRKKKEEKKLGIILERERECADIDRNRIFGELITANIYAVAKGAAWCEAVNYYDESAPTIRIPLDKTLTPSQNAQKYFKKYNKQKRTLAAIAPQKAEAEADLDYTMSALSSLARAENMLDLAEIEEEARAAGLLPPAPKKKKAAPAVPFRAFKVDGFHIFAGRSNVQNDRLLREAQPSDIWLHTQKYHSSHVIVRTEGRRLPDGVLLAAAQICAYFSDAKAGDKIPVDYCERRYVKKPPKAKAGFVVYTDFQTVLVSPDRREKDELL</sequence>
<dbReference type="GO" id="GO:1990112">
    <property type="term" value="C:RQC complex"/>
    <property type="evidence" value="ECO:0007669"/>
    <property type="project" value="TreeGrafter"/>
</dbReference>
<dbReference type="PANTHER" id="PTHR15239:SF6">
    <property type="entry name" value="RIBOSOME QUALITY CONTROL COMPLEX SUBUNIT NEMF"/>
    <property type="match status" value="1"/>
</dbReference>
<reference evidence="7" key="2">
    <citation type="submission" date="2021-04" db="EMBL/GenBank/DDBJ databases">
        <authorList>
            <person name="Gilroy R."/>
        </authorList>
    </citation>
    <scope>NUCLEOTIDE SEQUENCE</scope>
    <source>
        <strain evidence="7">CHK187-5294</strain>
    </source>
</reference>
<dbReference type="GO" id="GO:0000049">
    <property type="term" value="F:tRNA binding"/>
    <property type="evidence" value="ECO:0007669"/>
    <property type="project" value="UniProtKB-UniRule"/>
</dbReference>
<evidence type="ECO:0000256" key="2">
    <source>
        <dbReference type="ARBA" id="ARBA00022730"/>
    </source>
</evidence>
<dbReference type="InterPro" id="IPR051608">
    <property type="entry name" value="RQC_Subunit_NEMF"/>
</dbReference>
<keyword evidence="1 5" id="KW-0820">tRNA-binding</keyword>
<comment type="function">
    <text evidence="5">Key component of the ribosome quality control system (RQC), a ribosome-associated complex that mediates the extraction of incompletely synthesized nascent chains from stalled ribosomes and their subsequent degradation. RqcH recruits Ala-charged tRNA, and with RqcP directs the elongation of stalled nascent chains on 50S ribosomal subunits, leading to non-templated C-terminal alanine extensions (Ala tail). The Ala tail promotes nascent chain degradation. May add between 1 and at least 8 Ala residues. Binds to stalled 50S ribosomal subunits.</text>
</comment>
<reference evidence="7" key="1">
    <citation type="journal article" date="2021" name="PeerJ">
        <title>Extensive microbial diversity within the chicken gut microbiome revealed by metagenomics and culture.</title>
        <authorList>
            <person name="Gilroy R."/>
            <person name="Ravi A."/>
            <person name="Getino M."/>
            <person name="Pursley I."/>
            <person name="Horton D.L."/>
            <person name="Alikhan N.F."/>
            <person name="Baker D."/>
            <person name="Gharbi K."/>
            <person name="Hall N."/>
            <person name="Watson M."/>
            <person name="Adriaenssens E.M."/>
            <person name="Foster-Nyarko E."/>
            <person name="Jarju S."/>
            <person name="Secka A."/>
            <person name="Antonio M."/>
            <person name="Oren A."/>
            <person name="Chaudhuri R.R."/>
            <person name="La Ragione R."/>
            <person name="Hildebrand F."/>
            <person name="Pallen M.J."/>
        </authorList>
    </citation>
    <scope>NUCLEOTIDE SEQUENCE</scope>
    <source>
        <strain evidence="7">CHK187-5294</strain>
    </source>
</reference>
<dbReference type="Pfam" id="PF05670">
    <property type="entry name" value="NFACT-R_1"/>
    <property type="match status" value="1"/>
</dbReference>
<dbReference type="PANTHER" id="PTHR15239">
    <property type="entry name" value="NUCLEAR EXPORT MEDIATOR FACTOR NEMF"/>
    <property type="match status" value="1"/>
</dbReference>
<accession>A0A9D2IE46</accession>
<comment type="subunit">
    <text evidence="5">Associates with stalled 50S ribosomal subunits. Binds to RqcP.</text>
</comment>
<keyword evidence="3 5" id="KW-0694">RNA-binding</keyword>
<evidence type="ECO:0000313" key="8">
    <source>
        <dbReference type="Proteomes" id="UP000824132"/>
    </source>
</evidence>
<gene>
    <name evidence="5" type="primary">rqcH</name>
    <name evidence="7" type="ORF">H9727_06870</name>
</gene>
<keyword evidence="2 5" id="KW-0699">rRNA-binding</keyword>
<dbReference type="InterPro" id="IPR008532">
    <property type="entry name" value="NFACT_RNA-bd"/>
</dbReference>